<keyword evidence="3" id="KW-1185">Reference proteome</keyword>
<protein>
    <recommendedName>
        <fullName evidence="1">BPL/LPL catalytic domain-containing protein</fullName>
    </recommendedName>
</protein>
<dbReference type="InterPro" id="IPR050664">
    <property type="entry name" value="Octanoyltrans_LipM/LipL"/>
</dbReference>
<dbReference type="PATRIC" id="fig|1453497.3.peg.1552"/>
<dbReference type="InterPro" id="IPR004143">
    <property type="entry name" value="BPL_LPL_catalytic"/>
</dbReference>
<dbReference type="CDD" id="cd16443">
    <property type="entry name" value="LplA"/>
    <property type="match status" value="1"/>
</dbReference>
<gene>
    <name evidence="2" type="ORF">AT15_07800</name>
</gene>
<dbReference type="RefSeq" id="WP_068346493.1">
    <property type="nucleotide sequence ID" value="NZ_JFHK01000004.1"/>
</dbReference>
<dbReference type="Gene3D" id="3.30.930.10">
    <property type="entry name" value="Bira Bifunctional Protein, Domain 2"/>
    <property type="match status" value="1"/>
</dbReference>
<dbReference type="EMBL" id="JFHK01000004">
    <property type="protein sequence ID" value="OAA31390.1"/>
    <property type="molecule type" value="Genomic_DNA"/>
</dbReference>
<dbReference type="InterPro" id="IPR045864">
    <property type="entry name" value="aa-tRNA-synth_II/BPL/LPL"/>
</dbReference>
<evidence type="ECO:0000313" key="3">
    <source>
        <dbReference type="Proteomes" id="UP000077339"/>
    </source>
</evidence>
<dbReference type="PANTHER" id="PTHR43679:SF2">
    <property type="entry name" value="OCTANOYL-[GCVH]:PROTEIN N-OCTANOYLTRANSFERASE"/>
    <property type="match status" value="1"/>
</dbReference>
<accession>A0A182C7T6</accession>
<evidence type="ECO:0000259" key="1">
    <source>
        <dbReference type="PROSITE" id="PS51733"/>
    </source>
</evidence>
<dbReference type="OrthoDB" id="9774653at2"/>
<dbReference type="AlphaFoldDB" id="A0A182C7T6"/>
<name>A0A182C7T6_9BACT</name>
<evidence type="ECO:0000313" key="2">
    <source>
        <dbReference type="EMBL" id="OAA31390.1"/>
    </source>
</evidence>
<proteinExistence type="predicted"/>
<dbReference type="PROSITE" id="PS51733">
    <property type="entry name" value="BPL_LPL_CATALYTIC"/>
    <property type="match status" value="1"/>
</dbReference>
<sequence>MKVFIDAPRKGATNMAIDMALSHWVTTSQNESIVLRFYRWDPPCLSLGRNQHIDAINVDYLNEMGFDLVRRPTGGKAVLHWVELTYSFIAKSVDKRIPRNVVDSYMKISTALKAGLNSMGFPVEINEKKASEISDICFQVPSVKELVIFGKKLVGSAQTRKKGALLQHGSILLRAMPDEYLSCFHELSKDERQRKKVKNSMIGLEDYSKKKVNIPELIENLMLAFSIIFEERIEIADYNKLGPEFSEKLDLYERMFDSYEWNFKRQTMDSLNTNR</sequence>
<reference evidence="2 3" key="1">
    <citation type="submission" date="2014-02" db="EMBL/GenBank/DDBJ databases">
        <title>Kosmotoga genome sequencing.</title>
        <authorList>
            <person name="Pollo S.M."/>
            <person name="Charchuk R."/>
            <person name="Nesbo C.L."/>
        </authorList>
    </citation>
    <scope>NUCLEOTIDE SEQUENCE [LARGE SCALE GENOMIC DNA]</scope>
    <source>
        <strain evidence="2 3">S304</strain>
    </source>
</reference>
<dbReference type="SUPFAM" id="SSF55681">
    <property type="entry name" value="Class II aaRS and biotin synthetases"/>
    <property type="match status" value="1"/>
</dbReference>
<feature type="domain" description="BPL/LPL catalytic" evidence="1">
    <location>
        <begin position="29"/>
        <end position="233"/>
    </location>
</feature>
<dbReference type="Pfam" id="PF21948">
    <property type="entry name" value="LplA-B_cat"/>
    <property type="match status" value="1"/>
</dbReference>
<dbReference type="PANTHER" id="PTHR43679">
    <property type="entry name" value="OCTANOYLTRANSFERASE LIPM-RELATED"/>
    <property type="match status" value="1"/>
</dbReference>
<comment type="caution">
    <text evidence="2">The sequence shown here is derived from an EMBL/GenBank/DDBJ whole genome shotgun (WGS) entry which is preliminary data.</text>
</comment>
<dbReference type="STRING" id="1453497.AT15_07800"/>
<dbReference type="Proteomes" id="UP000077339">
    <property type="component" value="Unassembled WGS sequence"/>
</dbReference>
<organism evidence="2 3">
    <name type="scientific">Kosmotoga arenicorallina S304</name>
    <dbReference type="NCBI Taxonomy" id="1453497"/>
    <lineage>
        <taxon>Bacteria</taxon>
        <taxon>Thermotogati</taxon>
        <taxon>Thermotogota</taxon>
        <taxon>Thermotogae</taxon>
        <taxon>Kosmotogales</taxon>
        <taxon>Kosmotogaceae</taxon>
        <taxon>Kosmotoga</taxon>
    </lineage>
</organism>